<keyword evidence="3" id="KW-0472">Membrane</keyword>
<dbReference type="SUPFAM" id="SSF55785">
    <property type="entry name" value="PYP-like sensor domain (PAS domain)"/>
    <property type="match status" value="1"/>
</dbReference>
<evidence type="ECO:0000259" key="4">
    <source>
        <dbReference type="PROSITE" id="PS50113"/>
    </source>
</evidence>
<dbReference type="InterPro" id="IPR029787">
    <property type="entry name" value="Nucleotide_cyclase"/>
</dbReference>
<organism evidence="6 7">
    <name type="scientific">Aquitalea magnusonii</name>
    <dbReference type="NCBI Taxonomy" id="332411"/>
    <lineage>
        <taxon>Bacteria</taxon>
        <taxon>Pseudomonadati</taxon>
        <taxon>Pseudomonadota</taxon>
        <taxon>Betaproteobacteria</taxon>
        <taxon>Neisseriales</taxon>
        <taxon>Chromobacteriaceae</taxon>
        <taxon>Aquitalea</taxon>
    </lineage>
</organism>
<dbReference type="InterPro" id="IPR000160">
    <property type="entry name" value="GGDEF_dom"/>
</dbReference>
<dbReference type="InterPro" id="IPR000700">
    <property type="entry name" value="PAS-assoc_C"/>
</dbReference>
<dbReference type="InterPro" id="IPR050469">
    <property type="entry name" value="Diguanylate_Cyclase"/>
</dbReference>
<dbReference type="SUPFAM" id="SSF55073">
    <property type="entry name" value="Nucleotide cyclase"/>
    <property type="match status" value="1"/>
</dbReference>
<dbReference type="GO" id="GO:1902201">
    <property type="term" value="P:negative regulation of bacterial-type flagellum-dependent cell motility"/>
    <property type="evidence" value="ECO:0007669"/>
    <property type="project" value="TreeGrafter"/>
</dbReference>
<feature type="domain" description="GGDEF" evidence="5">
    <location>
        <begin position="490"/>
        <end position="620"/>
    </location>
</feature>
<dbReference type="EMBL" id="QJKC01000005">
    <property type="protein sequence ID" value="PXX49163.1"/>
    <property type="molecule type" value="Genomic_DNA"/>
</dbReference>
<sequence>MRKQQQAKGKRAKWLAAIFLASTLLVVVLDLAGTRRQGESEARNQAAGLSELLEERLSSGLRETSLILKSASDSTLVQLLLNKHMLSQEQEQRIDLQMHGKLRQMPYLKQIDILDSSCYLLYSSQKHSPSSQLKTDYCRWYHRNGAQDSSFTSTRSEQGQDGIVLVQKLLNQDDEAIGMVVGVLDRHFFQAEVAKLPVGRFGEILVLDQRQMLQASWPAQAGRMDQPLNELQSTEVLDRHDNYLQFRARSILDQEMRLYSSRLMEGFPFRVVVGIAERDFTRAYNDKATLAVLAWLFTAGLTMLTLRNHLASIRQNRLLSTSAARIRESEELARLTLDTAPVALLLVATDTLRILRANAPAREMLQLPAAPQRADGQTAMLDLPLQLAPVCDWLRSGEIVANREAELERADQSKLWAIVSVELMPQQQIPAALIALYDISERKALENELEEKNRLLNEMAITDPLTRLSNRRHADQTLKEELQRCERYSQPMSVAVFDIDHFKQFNDSFGHQAGDNVLLAVANAAVDCTRSTDVCARIGGEEFLVIFPCTRLRDAEKVMARVQQVLAGTVFPFTDEKVTFSGGITAWRPGDTPSGMLSRADKLLYQAKMAGRDLMLSDGNPD</sequence>
<dbReference type="PANTHER" id="PTHR45138:SF9">
    <property type="entry name" value="DIGUANYLATE CYCLASE DGCM-RELATED"/>
    <property type="match status" value="1"/>
</dbReference>
<comment type="catalytic activity">
    <reaction evidence="2">
        <text>2 GTP = 3',3'-c-di-GMP + 2 diphosphate</text>
        <dbReference type="Rhea" id="RHEA:24898"/>
        <dbReference type="ChEBI" id="CHEBI:33019"/>
        <dbReference type="ChEBI" id="CHEBI:37565"/>
        <dbReference type="ChEBI" id="CHEBI:58805"/>
        <dbReference type="EC" id="2.7.7.65"/>
    </reaction>
</comment>
<comment type="caution">
    <text evidence="6">The sequence shown here is derived from an EMBL/GenBank/DDBJ whole genome shotgun (WGS) entry which is preliminary data.</text>
</comment>
<evidence type="ECO:0000256" key="2">
    <source>
        <dbReference type="ARBA" id="ARBA00034247"/>
    </source>
</evidence>
<reference evidence="6 7" key="1">
    <citation type="submission" date="2018-05" db="EMBL/GenBank/DDBJ databases">
        <title>Genomic Encyclopedia of Type Strains, Phase IV (KMG-IV): sequencing the most valuable type-strain genomes for metagenomic binning, comparative biology and taxonomic classification.</title>
        <authorList>
            <person name="Goeker M."/>
        </authorList>
    </citation>
    <scope>NUCLEOTIDE SEQUENCE [LARGE SCALE GENOMIC DNA]</scope>
    <source>
        <strain evidence="6 7">DSM 25134</strain>
    </source>
</reference>
<dbReference type="Pfam" id="PF00990">
    <property type="entry name" value="GGDEF"/>
    <property type="match status" value="1"/>
</dbReference>
<proteinExistence type="predicted"/>
<dbReference type="CDD" id="cd18773">
    <property type="entry name" value="PDC1_HK_sensor"/>
    <property type="match status" value="1"/>
</dbReference>
<evidence type="ECO:0000313" key="6">
    <source>
        <dbReference type="EMBL" id="PXX49163.1"/>
    </source>
</evidence>
<evidence type="ECO:0000256" key="3">
    <source>
        <dbReference type="SAM" id="Phobius"/>
    </source>
</evidence>
<keyword evidence="3" id="KW-1133">Transmembrane helix</keyword>
<evidence type="ECO:0000313" key="7">
    <source>
        <dbReference type="Proteomes" id="UP000248395"/>
    </source>
</evidence>
<dbReference type="GO" id="GO:0005886">
    <property type="term" value="C:plasma membrane"/>
    <property type="evidence" value="ECO:0007669"/>
    <property type="project" value="TreeGrafter"/>
</dbReference>
<feature type="transmembrane region" description="Helical" evidence="3">
    <location>
        <begin position="12"/>
        <end position="33"/>
    </location>
</feature>
<dbReference type="Proteomes" id="UP000248395">
    <property type="component" value="Unassembled WGS sequence"/>
</dbReference>
<dbReference type="InterPro" id="IPR035965">
    <property type="entry name" value="PAS-like_dom_sf"/>
</dbReference>
<evidence type="ECO:0000259" key="5">
    <source>
        <dbReference type="PROSITE" id="PS50887"/>
    </source>
</evidence>
<dbReference type="CDD" id="cd01949">
    <property type="entry name" value="GGDEF"/>
    <property type="match status" value="1"/>
</dbReference>
<dbReference type="NCBIfam" id="TIGR00254">
    <property type="entry name" value="GGDEF"/>
    <property type="match status" value="1"/>
</dbReference>
<dbReference type="Gene3D" id="3.30.450.20">
    <property type="entry name" value="PAS domain"/>
    <property type="match status" value="3"/>
</dbReference>
<name>A0A318JMU5_9NEIS</name>
<dbReference type="FunFam" id="3.30.70.270:FF:000001">
    <property type="entry name" value="Diguanylate cyclase domain protein"/>
    <property type="match status" value="1"/>
</dbReference>
<protein>
    <recommendedName>
        <fullName evidence="1">diguanylate cyclase</fullName>
        <ecNumber evidence="1">2.7.7.65</ecNumber>
    </recommendedName>
</protein>
<dbReference type="InterPro" id="IPR043128">
    <property type="entry name" value="Rev_trsase/Diguanyl_cyclase"/>
</dbReference>
<dbReference type="AlphaFoldDB" id="A0A318JMU5"/>
<feature type="domain" description="PAC" evidence="4">
    <location>
        <begin position="401"/>
        <end position="451"/>
    </location>
</feature>
<dbReference type="GO" id="GO:0052621">
    <property type="term" value="F:diguanylate cyclase activity"/>
    <property type="evidence" value="ECO:0007669"/>
    <property type="project" value="UniProtKB-EC"/>
</dbReference>
<dbReference type="RefSeq" id="WP_110313218.1">
    <property type="nucleotide sequence ID" value="NZ_QJKC01000005.1"/>
</dbReference>
<accession>A0A318JMU5</accession>
<dbReference type="SMART" id="SM00267">
    <property type="entry name" value="GGDEF"/>
    <property type="match status" value="1"/>
</dbReference>
<evidence type="ECO:0000256" key="1">
    <source>
        <dbReference type="ARBA" id="ARBA00012528"/>
    </source>
</evidence>
<dbReference type="CDD" id="cd12915">
    <property type="entry name" value="PDC2_DGC_like"/>
    <property type="match status" value="1"/>
</dbReference>
<dbReference type="PROSITE" id="PS50113">
    <property type="entry name" value="PAC"/>
    <property type="match status" value="1"/>
</dbReference>
<dbReference type="PROSITE" id="PS50887">
    <property type="entry name" value="GGDEF"/>
    <property type="match status" value="1"/>
</dbReference>
<keyword evidence="7" id="KW-1185">Reference proteome</keyword>
<dbReference type="OrthoDB" id="9813903at2"/>
<dbReference type="EC" id="2.7.7.65" evidence="1"/>
<dbReference type="PANTHER" id="PTHR45138">
    <property type="entry name" value="REGULATORY COMPONENTS OF SENSORY TRANSDUCTION SYSTEM"/>
    <property type="match status" value="1"/>
</dbReference>
<dbReference type="Gene3D" id="3.30.70.270">
    <property type="match status" value="1"/>
</dbReference>
<keyword evidence="3" id="KW-0812">Transmembrane</keyword>
<dbReference type="GO" id="GO:0043709">
    <property type="term" value="P:cell adhesion involved in single-species biofilm formation"/>
    <property type="evidence" value="ECO:0007669"/>
    <property type="project" value="TreeGrafter"/>
</dbReference>
<gene>
    <name evidence="6" type="ORF">DFR38_105206</name>
</gene>